<evidence type="ECO:0000313" key="3">
    <source>
        <dbReference type="EMBL" id="EZH72407.1"/>
    </source>
</evidence>
<name>A0A023BQS2_9FLAO</name>
<organism evidence="3 4">
    <name type="scientific">Aquimarina atlantica</name>
    <dbReference type="NCBI Taxonomy" id="1317122"/>
    <lineage>
        <taxon>Bacteria</taxon>
        <taxon>Pseudomonadati</taxon>
        <taxon>Bacteroidota</taxon>
        <taxon>Flavobacteriia</taxon>
        <taxon>Flavobacteriales</taxon>
        <taxon>Flavobacteriaceae</taxon>
        <taxon>Aquimarina</taxon>
    </lineage>
</organism>
<feature type="compositionally biased region" description="Basic and acidic residues" evidence="1">
    <location>
        <begin position="48"/>
        <end position="67"/>
    </location>
</feature>
<gene>
    <name evidence="3" type="ORF">ATO12_23430</name>
</gene>
<keyword evidence="2" id="KW-0812">Transmembrane</keyword>
<dbReference type="Proteomes" id="UP000023541">
    <property type="component" value="Unassembled WGS sequence"/>
</dbReference>
<comment type="caution">
    <text evidence="3">The sequence shown here is derived from an EMBL/GenBank/DDBJ whole genome shotgun (WGS) entry which is preliminary data.</text>
</comment>
<evidence type="ECO:0000256" key="2">
    <source>
        <dbReference type="SAM" id="Phobius"/>
    </source>
</evidence>
<reference evidence="3 4" key="1">
    <citation type="submission" date="2014-04" db="EMBL/GenBank/DDBJ databases">
        <title>Aquimarina sp. 22II-S11-z7 Genome Sequencing.</title>
        <authorList>
            <person name="Lai Q."/>
        </authorList>
    </citation>
    <scope>NUCLEOTIDE SEQUENCE [LARGE SCALE GENOMIC DNA]</scope>
    <source>
        <strain evidence="3 4">22II-S11-z7</strain>
    </source>
</reference>
<keyword evidence="2" id="KW-1133">Transmembrane helix</keyword>
<proteinExistence type="predicted"/>
<dbReference type="STRING" id="1317122.ATO12_23430"/>
<feature type="region of interest" description="Disordered" evidence="1">
    <location>
        <begin position="42"/>
        <end position="67"/>
    </location>
</feature>
<evidence type="ECO:0000313" key="4">
    <source>
        <dbReference type="Proteomes" id="UP000023541"/>
    </source>
</evidence>
<protein>
    <submittedName>
        <fullName evidence="3">Uncharacterized protein</fullName>
    </submittedName>
</protein>
<evidence type="ECO:0000256" key="1">
    <source>
        <dbReference type="SAM" id="MobiDB-lite"/>
    </source>
</evidence>
<dbReference type="eggNOG" id="ENOG5032K17">
    <property type="taxonomic scope" value="Bacteria"/>
</dbReference>
<dbReference type="OrthoDB" id="1165003at2"/>
<dbReference type="RefSeq" id="WP_034244921.1">
    <property type="nucleotide sequence ID" value="NZ_AQRA01000008.1"/>
</dbReference>
<feature type="transmembrane region" description="Helical" evidence="2">
    <location>
        <begin position="7"/>
        <end position="25"/>
    </location>
</feature>
<accession>A0A023BQS2</accession>
<dbReference type="EMBL" id="AQRA01000008">
    <property type="protein sequence ID" value="EZH72407.1"/>
    <property type="molecule type" value="Genomic_DNA"/>
</dbReference>
<sequence>MIIKLQIAKFLILFGFIISIANYGIELFEMYNEENTSIVLGLDDSEEKSESKENDNSEKEDNKEKDKIYQENIVNQARLTELYISSYSYFYAHNTSVYLEQKTPPPEIS</sequence>
<dbReference type="AlphaFoldDB" id="A0A023BQS2"/>
<keyword evidence="2" id="KW-0472">Membrane</keyword>
<keyword evidence="4" id="KW-1185">Reference proteome</keyword>